<evidence type="ECO:0000313" key="5">
    <source>
        <dbReference type="Proteomes" id="UP000244893"/>
    </source>
</evidence>
<dbReference type="PANTHER" id="PTHR42879:SF2">
    <property type="entry name" value="3-OXOACYL-[ACYL-CARRIER-PROTEIN] REDUCTASE FABG"/>
    <property type="match status" value="1"/>
</dbReference>
<feature type="domain" description="Ketoreductase" evidence="3">
    <location>
        <begin position="1"/>
        <end position="184"/>
    </location>
</feature>
<organism evidence="4 5">
    <name type="scientific">Amnibacterium flavum</name>
    <dbReference type="NCBI Taxonomy" id="2173173"/>
    <lineage>
        <taxon>Bacteria</taxon>
        <taxon>Bacillati</taxon>
        <taxon>Actinomycetota</taxon>
        <taxon>Actinomycetes</taxon>
        <taxon>Micrococcales</taxon>
        <taxon>Microbacteriaceae</taxon>
        <taxon>Amnibacterium</taxon>
    </lineage>
</organism>
<dbReference type="InterPro" id="IPR002347">
    <property type="entry name" value="SDR_fam"/>
</dbReference>
<comment type="similarity">
    <text evidence="1">Belongs to the short-chain dehydrogenases/reductases (SDR) family.</text>
</comment>
<accession>A0A2V1HWN8</accession>
<evidence type="ECO:0000256" key="2">
    <source>
        <dbReference type="ARBA" id="ARBA00023002"/>
    </source>
</evidence>
<keyword evidence="2" id="KW-0560">Oxidoreductase</keyword>
<dbReference type="GO" id="GO:0016491">
    <property type="term" value="F:oxidoreductase activity"/>
    <property type="evidence" value="ECO:0007669"/>
    <property type="project" value="UniProtKB-KW"/>
</dbReference>
<comment type="caution">
    <text evidence="4">The sequence shown here is derived from an EMBL/GenBank/DDBJ whole genome shotgun (WGS) entry which is preliminary data.</text>
</comment>
<evidence type="ECO:0000313" key="4">
    <source>
        <dbReference type="EMBL" id="PVZ94927.1"/>
    </source>
</evidence>
<evidence type="ECO:0000256" key="1">
    <source>
        <dbReference type="ARBA" id="ARBA00006484"/>
    </source>
</evidence>
<dbReference type="InterPro" id="IPR036291">
    <property type="entry name" value="NAD(P)-bd_dom_sf"/>
</dbReference>
<dbReference type="PANTHER" id="PTHR42879">
    <property type="entry name" value="3-OXOACYL-(ACYL-CARRIER-PROTEIN) REDUCTASE"/>
    <property type="match status" value="1"/>
</dbReference>
<protein>
    <submittedName>
        <fullName evidence="4">NAD(P)-dependent oxidoreductase</fullName>
    </submittedName>
</protein>
<dbReference type="EMBL" id="QEOP01000002">
    <property type="protein sequence ID" value="PVZ94927.1"/>
    <property type="molecule type" value="Genomic_DNA"/>
</dbReference>
<dbReference type="OrthoDB" id="286404at2"/>
<dbReference type="Proteomes" id="UP000244893">
    <property type="component" value="Unassembled WGS sequence"/>
</dbReference>
<reference evidence="4 5" key="1">
    <citation type="submission" date="2018-05" db="EMBL/GenBank/DDBJ databases">
        <title>Amnibacterium sp. M8JJ-5, whole genome shotgun sequence.</title>
        <authorList>
            <person name="Tuo L."/>
        </authorList>
    </citation>
    <scope>NUCLEOTIDE SEQUENCE [LARGE SCALE GENOMIC DNA]</scope>
    <source>
        <strain evidence="4 5">M8JJ-5</strain>
    </source>
</reference>
<dbReference type="Gene3D" id="3.40.50.720">
    <property type="entry name" value="NAD(P)-binding Rossmann-like Domain"/>
    <property type="match status" value="1"/>
</dbReference>
<dbReference type="AlphaFoldDB" id="A0A2V1HWN8"/>
<dbReference type="InterPro" id="IPR057326">
    <property type="entry name" value="KR_dom"/>
</dbReference>
<dbReference type="FunFam" id="3.40.50.720:FF:000084">
    <property type="entry name" value="Short-chain dehydrogenase reductase"/>
    <property type="match status" value="1"/>
</dbReference>
<dbReference type="InterPro" id="IPR050259">
    <property type="entry name" value="SDR"/>
</dbReference>
<name>A0A2V1HWN8_9MICO</name>
<dbReference type="CDD" id="cd05233">
    <property type="entry name" value="SDR_c"/>
    <property type="match status" value="1"/>
</dbReference>
<dbReference type="SUPFAM" id="SSF51735">
    <property type="entry name" value="NAD(P)-binding Rossmann-fold domains"/>
    <property type="match status" value="1"/>
</dbReference>
<dbReference type="RefSeq" id="WP_116757440.1">
    <property type="nucleotide sequence ID" value="NZ_JBHUEX010000001.1"/>
</dbReference>
<sequence length="248" mass="25716">MRILVCGGSTGIGAAAVAAFLARGDDVLLADRSEPGAELLDSVAAHPGSLSVVRADFADPLAPTDVIAAALELWDGELDVLFYNAAVLESHPLADWTLDSWERSAAVNLRAPFFFIQAAEAALRRSGQGRIIVTSSTGALRGHAGMPAYHATKSGLLGLVRSVADELGPAGVTVNAVSPGWVDTPFNDSFWGFQDDADAALDELVSSIPLGYQASPDDIAGTILFLASDASRYITGQSIVVDGGYTAV</sequence>
<gene>
    <name evidence="4" type="ORF">DDQ50_12480</name>
</gene>
<evidence type="ECO:0000259" key="3">
    <source>
        <dbReference type="SMART" id="SM00822"/>
    </source>
</evidence>
<dbReference type="PRINTS" id="PR00080">
    <property type="entry name" value="SDRFAMILY"/>
</dbReference>
<dbReference type="PRINTS" id="PR00081">
    <property type="entry name" value="GDHRDH"/>
</dbReference>
<dbReference type="Pfam" id="PF13561">
    <property type="entry name" value="adh_short_C2"/>
    <property type="match status" value="1"/>
</dbReference>
<proteinExistence type="inferred from homology"/>
<dbReference type="SMART" id="SM00822">
    <property type="entry name" value="PKS_KR"/>
    <property type="match status" value="1"/>
</dbReference>
<keyword evidence="5" id="KW-1185">Reference proteome</keyword>